<dbReference type="GO" id="GO:0004602">
    <property type="term" value="F:glutathione peroxidase activity"/>
    <property type="evidence" value="ECO:0007669"/>
    <property type="project" value="TreeGrafter"/>
</dbReference>
<name>A0AAJ7SJI0_PETMA</name>
<dbReference type="GO" id="GO:0006691">
    <property type="term" value="P:leukotriene metabolic process"/>
    <property type="evidence" value="ECO:0007669"/>
    <property type="project" value="UniProtKB-ARBA"/>
</dbReference>
<feature type="transmembrane region" description="Helical" evidence="5">
    <location>
        <begin position="97"/>
        <end position="115"/>
    </location>
</feature>
<evidence type="ECO:0000256" key="4">
    <source>
        <dbReference type="ARBA" id="ARBA00023136"/>
    </source>
</evidence>
<evidence type="ECO:0000256" key="1">
    <source>
        <dbReference type="ARBA" id="ARBA00004141"/>
    </source>
</evidence>
<organism evidence="6 7">
    <name type="scientific">Petromyzon marinus</name>
    <name type="common">Sea lamprey</name>
    <dbReference type="NCBI Taxonomy" id="7757"/>
    <lineage>
        <taxon>Eukaryota</taxon>
        <taxon>Metazoa</taxon>
        <taxon>Chordata</taxon>
        <taxon>Craniata</taxon>
        <taxon>Vertebrata</taxon>
        <taxon>Cyclostomata</taxon>
        <taxon>Hyperoartia</taxon>
        <taxon>Petromyzontiformes</taxon>
        <taxon>Petromyzontidae</taxon>
        <taxon>Petromyzon</taxon>
    </lineage>
</organism>
<dbReference type="PANTHER" id="PTHR10250:SF19">
    <property type="entry name" value="MICROSOMAL GLUTATHIONE S-TRANSFERASE 3B"/>
    <property type="match status" value="1"/>
</dbReference>
<dbReference type="Gene3D" id="1.20.120.550">
    <property type="entry name" value="Membrane associated eicosanoid/glutathione metabolism-like domain"/>
    <property type="match status" value="1"/>
</dbReference>
<gene>
    <name evidence="7" type="primary">LOC116937459</name>
</gene>
<dbReference type="KEGG" id="pmrn:116937459"/>
<dbReference type="GO" id="GO:0016020">
    <property type="term" value="C:membrane"/>
    <property type="evidence" value="ECO:0007669"/>
    <property type="project" value="UniProtKB-SubCell"/>
</dbReference>
<dbReference type="PANTHER" id="PTHR10250">
    <property type="entry name" value="MICROSOMAL GLUTATHIONE S-TRANSFERASE"/>
    <property type="match status" value="1"/>
</dbReference>
<keyword evidence="3 5" id="KW-1133">Transmembrane helix</keyword>
<dbReference type="InterPro" id="IPR001129">
    <property type="entry name" value="Membr-assoc_MAPEG"/>
</dbReference>
<evidence type="ECO:0000313" key="7">
    <source>
        <dbReference type="RefSeq" id="XP_032800454.1"/>
    </source>
</evidence>
<evidence type="ECO:0000256" key="5">
    <source>
        <dbReference type="SAM" id="Phobius"/>
    </source>
</evidence>
<dbReference type="AlphaFoldDB" id="A0AAJ7SJI0"/>
<sequence length="121" mass="13201">MASATASPVVGLPLQTHFAFVILYPDLYSKDSTIFNCIQRAHQNTLEGYPVWLGLVLVVAFTHPLISAAFGFIWVTSRFSYAHGYSSGDPDKRLRGAYGYVGLSGLLISAVYSALQLLGWV</sequence>
<dbReference type="InterPro" id="IPR023352">
    <property type="entry name" value="MAPEG-like_dom_sf"/>
</dbReference>
<proteinExistence type="predicted"/>
<dbReference type="InterPro" id="IPR050997">
    <property type="entry name" value="MAPEG"/>
</dbReference>
<keyword evidence="2 5" id="KW-0812">Transmembrane</keyword>
<evidence type="ECO:0000256" key="2">
    <source>
        <dbReference type="ARBA" id="ARBA00022692"/>
    </source>
</evidence>
<keyword evidence="6" id="KW-1185">Reference proteome</keyword>
<dbReference type="GO" id="GO:0005783">
    <property type="term" value="C:endoplasmic reticulum"/>
    <property type="evidence" value="ECO:0007669"/>
    <property type="project" value="TreeGrafter"/>
</dbReference>
<feature type="transmembrane region" description="Helical" evidence="5">
    <location>
        <begin position="51"/>
        <end position="76"/>
    </location>
</feature>
<protein>
    <submittedName>
        <fullName evidence="7">Microsomal glutathione S-transferase 3-like isoform X1</fullName>
    </submittedName>
</protein>
<comment type="subcellular location">
    <subcellularLocation>
        <location evidence="1">Membrane</location>
        <topology evidence="1">Multi-pass membrane protein</topology>
    </subcellularLocation>
</comment>
<evidence type="ECO:0000256" key="3">
    <source>
        <dbReference type="ARBA" id="ARBA00022989"/>
    </source>
</evidence>
<accession>A0AAJ7SJI0</accession>
<dbReference type="RefSeq" id="XP_032800454.1">
    <property type="nucleotide sequence ID" value="XM_032944563.1"/>
</dbReference>
<dbReference type="SUPFAM" id="SSF161084">
    <property type="entry name" value="MAPEG domain-like"/>
    <property type="match status" value="1"/>
</dbReference>
<dbReference type="GO" id="GO:0004364">
    <property type="term" value="F:glutathione transferase activity"/>
    <property type="evidence" value="ECO:0007669"/>
    <property type="project" value="TreeGrafter"/>
</dbReference>
<keyword evidence="4 5" id="KW-0472">Membrane</keyword>
<reference evidence="7" key="1">
    <citation type="submission" date="2025-08" db="UniProtKB">
        <authorList>
            <consortium name="RefSeq"/>
        </authorList>
    </citation>
    <scope>IDENTIFICATION</scope>
    <source>
        <tissue evidence="7">Sperm</tissue>
    </source>
</reference>
<evidence type="ECO:0000313" key="6">
    <source>
        <dbReference type="Proteomes" id="UP001318040"/>
    </source>
</evidence>
<dbReference type="GO" id="GO:0005635">
    <property type="term" value="C:nuclear envelope"/>
    <property type="evidence" value="ECO:0007669"/>
    <property type="project" value="TreeGrafter"/>
</dbReference>
<dbReference type="Pfam" id="PF01124">
    <property type="entry name" value="MAPEG"/>
    <property type="match status" value="1"/>
</dbReference>
<dbReference type="Proteomes" id="UP001318040">
    <property type="component" value="Unplaced"/>
</dbReference>